<evidence type="ECO:0000313" key="4">
    <source>
        <dbReference type="Proteomes" id="UP000182278"/>
    </source>
</evidence>
<dbReference type="SUPFAM" id="SSF52540">
    <property type="entry name" value="P-loop containing nucleoside triphosphate hydrolases"/>
    <property type="match status" value="1"/>
</dbReference>
<dbReference type="Pfam" id="PF13173">
    <property type="entry name" value="AAA_14"/>
    <property type="match status" value="1"/>
</dbReference>
<dbReference type="PANTHER" id="PTHR43566">
    <property type="entry name" value="CONSERVED PROTEIN"/>
    <property type="match status" value="1"/>
</dbReference>
<dbReference type="PANTHER" id="PTHR43566:SF1">
    <property type="entry name" value="AAA+ ATPASE DOMAIN-CONTAINING PROTEIN"/>
    <property type="match status" value="1"/>
</dbReference>
<dbReference type="AlphaFoldDB" id="A0A1J4SER6"/>
<dbReference type="Gene3D" id="3.40.50.300">
    <property type="entry name" value="P-loop containing nucleotide triphosphate hydrolases"/>
    <property type="match status" value="1"/>
</dbReference>
<name>A0A1J4SER6_9BACT</name>
<reference evidence="3 4" key="1">
    <citation type="journal article" date="2016" name="Environ. Microbiol.">
        <title>Genomic resolution of a cold subsurface aquifer community provides metabolic insights for novel microbes adapted to high CO concentrations.</title>
        <authorList>
            <person name="Probst A.J."/>
            <person name="Castelle C.J."/>
            <person name="Singh A."/>
            <person name="Brown C.T."/>
            <person name="Anantharaman K."/>
            <person name="Sharon I."/>
            <person name="Hug L.A."/>
            <person name="Burstein D."/>
            <person name="Emerson J.B."/>
            <person name="Thomas B.C."/>
            <person name="Banfield J.F."/>
        </authorList>
    </citation>
    <scope>NUCLEOTIDE SEQUENCE [LARGE SCALE GENOMIC DNA]</scope>
    <source>
        <strain evidence="3">CG1_02_38_46</strain>
    </source>
</reference>
<dbReference type="Pfam" id="PF13635">
    <property type="entry name" value="DUF4143"/>
    <property type="match status" value="1"/>
</dbReference>
<dbReference type="Proteomes" id="UP000182278">
    <property type="component" value="Unassembled WGS sequence"/>
</dbReference>
<proteinExistence type="predicted"/>
<dbReference type="EMBL" id="MNUO01000034">
    <property type="protein sequence ID" value="OIN97784.1"/>
    <property type="molecule type" value="Genomic_DNA"/>
</dbReference>
<evidence type="ECO:0008006" key="5">
    <source>
        <dbReference type="Google" id="ProtNLM"/>
    </source>
</evidence>
<protein>
    <recommendedName>
        <fullName evidence="5">AAA+ ATPase domain-containing protein</fullName>
    </recommendedName>
</protein>
<accession>A0A1J4SER6</accession>
<evidence type="ECO:0000259" key="1">
    <source>
        <dbReference type="Pfam" id="PF13173"/>
    </source>
</evidence>
<gene>
    <name evidence="3" type="ORF">AUJ66_02180</name>
</gene>
<dbReference type="InterPro" id="IPR041682">
    <property type="entry name" value="AAA_14"/>
</dbReference>
<organism evidence="3 4">
    <name type="scientific">Candidatus Desantisbacteria bacterium CG1_02_38_46</name>
    <dbReference type="NCBI Taxonomy" id="1817893"/>
    <lineage>
        <taxon>Bacteria</taxon>
        <taxon>Candidatus Desantisiibacteriota</taxon>
    </lineage>
</organism>
<feature type="domain" description="AAA" evidence="1">
    <location>
        <begin position="19"/>
        <end position="140"/>
    </location>
</feature>
<evidence type="ECO:0000259" key="2">
    <source>
        <dbReference type="Pfam" id="PF13635"/>
    </source>
</evidence>
<feature type="domain" description="DUF4143" evidence="2">
    <location>
        <begin position="207"/>
        <end position="354"/>
    </location>
</feature>
<sequence>MYIKRNLEEIINKYIETPEIIAIVGARQTGKTTLLKHVQENIKNSTFITFEDVKIRTLFDRDIDAFIELHINPYQHIFIDEFQYARKGGQSLKFIYDTTHNKKIFISGSSVLELTVNAVKYLAGRIFSFNLYPFGFQEYLSYKNPHLYEYYKKIEQDKKLDNVLIEKFYSLLEDFIIYGGYPRVVIAKGTEEKKEVLKNILNVYLLKDVKDSFRLADDYKIFNLIKSLSLQTGNVISYNELSSTTQQSFSLLKRSLSLIEKTYIIALLRPFFTNKRIELVKNPKVYFYDTGLRNAVIDDFKKMDARQDSGSLYENFIFTEFTKKNFNVKYWRTKSKAEVDFIINDKIPVEVKSNLNRLTIGKPLLSFIEKYKPEEAFIFNRNIVEKIKVNNTKVRFLYHFSKYEQKTIEGYQNY</sequence>
<dbReference type="STRING" id="1817893.AUJ66_02180"/>
<dbReference type="InterPro" id="IPR025420">
    <property type="entry name" value="DUF4143"/>
</dbReference>
<evidence type="ECO:0000313" key="3">
    <source>
        <dbReference type="EMBL" id="OIN97784.1"/>
    </source>
</evidence>
<dbReference type="InterPro" id="IPR027417">
    <property type="entry name" value="P-loop_NTPase"/>
</dbReference>
<comment type="caution">
    <text evidence="3">The sequence shown here is derived from an EMBL/GenBank/DDBJ whole genome shotgun (WGS) entry which is preliminary data.</text>
</comment>